<dbReference type="Gene3D" id="3.40.640.10">
    <property type="entry name" value="Type I PLP-dependent aspartate aminotransferase-like (Major domain)"/>
    <property type="match status" value="1"/>
</dbReference>
<dbReference type="EMBL" id="BAAAQM010000005">
    <property type="protein sequence ID" value="GAA1958392.1"/>
    <property type="molecule type" value="Genomic_DNA"/>
</dbReference>
<dbReference type="SMART" id="SM00345">
    <property type="entry name" value="HTH_GNTR"/>
    <property type="match status" value="1"/>
</dbReference>
<keyword evidence="9" id="KW-1185">Reference proteome</keyword>
<reference evidence="9" key="1">
    <citation type="journal article" date="2019" name="Int. J. Syst. Evol. Microbiol.">
        <title>The Global Catalogue of Microorganisms (GCM) 10K type strain sequencing project: providing services to taxonomists for standard genome sequencing and annotation.</title>
        <authorList>
            <consortium name="The Broad Institute Genomics Platform"/>
            <consortium name="The Broad Institute Genome Sequencing Center for Infectious Disease"/>
            <person name="Wu L."/>
            <person name="Ma J."/>
        </authorList>
    </citation>
    <scope>NUCLEOTIDE SEQUENCE [LARGE SCALE GENOMIC DNA]</scope>
    <source>
        <strain evidence="9">JCM 16013</strain>
    </source>
</reference>
<dbReference type="InterPro" id="IPR004839">
    <property type="entry name" value="Aminotransferase_I/II_large"/>
</dbReference>
<keyword evidence="4" id="KW-0238">DNA-binding</keyword>
<sequence length="482" mass="51826">MPKAWTGSRIDLHLDVTGTGPAGRRAALEDALRAAIREGSLRPGVPLPSSRGLAEQLGLSRGTVTSAYGQLIDEGFLTSRPGSGTAVADVRDPKPPAASPRRYAPTRPRHDLRPGSPDLAAFPVRGWTAATRRVLAAARPELFGAGDPQGRYELRAALADYLGRTRGVRTSADRIIVTAGYHQNVRLVARVLTLRGSTRAAWEDPGHHIFRRIAADAGLDVRPLAVDDKGAQVERLADEAAVFLTPAHQYPTGVPLDAARRRALVAWARARDSLIVEDDYDGEFRYDRRPVGALQAVATCEVVYSGSVSKTLGPGLRLGWLVLPSRLVEAFMEAKLETEPFSEGLHQAVLADFLASHAYDRHIRAARLRYSRRREHLTALLRQFPGLEAHGVPAGLHVAVSLPADGPGEREVFDAAAERGLAMRGTAELYQDADTARAGLLIGYAAPSERAYPAALEALAGTLREVGLLTPPSSGSFSRTTT</sequence>
<dbReference type="CDD" id="cd07377">
    <property type="entry name" value="WHTH_GntR"/>
    <property type="match status" value="1"/>
</dbReference>
<evidence type="ECO:0000256" key="1">
    <source>
        <dbReference type="ARBA" id="ARBA00005384"/>
    </source>
</evidence>
<feature type="region of interest" description="Disordered" evidence="6">
    <location>
        <begin position="80"/>
        <end position="117"/>
    </location>
</feature>
<dbReference type="InterPro" id="IPR036390">
    <property type="entry name" value="WH_DNA-bd_sf"/>
</dbReference>
<name>A0ABP5C5W5_9ACTN</name>
<dbReference type="Proteomes" id="UP001499854">
    <property type="component" value="Unassembled WGS sequence"/>
</dbReference>
<dbReference type="RefSeq" id="WP_344656017.1">
    <property type="nucleotide sequence ID" value="NZ_BAAAQM010000005.1"/>
</dbReference>
<evidence type="ECO:0000256" key="2">
    <source>
        <dbReference type="ARBA" id="ARBA00022898"/>
    </source>
</evidence>
<proteinExistence type="inferred from homology"/>
<evidence type="ECO:0000313" key="9">
    <source>
        <dbReference type="Proteomes" id="UP001499854"/>
    </source>
</evidence>
<keyword evidence="3" id="KW-0805">Transcription regulation</keyword>
<dbReference type="Pfam" id="PF00155">
    <property type="entry name" value="Aminotran_1_2"/>
    <property type="match status" value="1"/>
</dbReference>
<evidence type="ECO:0000256" key="3">
    <source>
        <dbReference type="ARBA" id="ARBA00023015"/>
    </source>
</evidence>
<dbReference type="InterPro" id="IPR000524">
    <property type="entry name" value="Tscrpt_reg_HTH_GntR"/>
</dbReference>
<dbReference type="PANTHER" id="PTHR46577:SF1">
    <property type="entry name" value="HTH-TYPE TRANSCRIPTIONAL REGULATORY PROTEIN GABR"/>
    <property type="match status" value="1"/>
</dbReference>
<comment type="caution">
    <text evidence="8">The sequence shown here is derived from an EMBL/GenBank/DDBJ whole genome shotgun (WGS) entry which is preliminary data.</text>
</comment>
<gene>
    <name evidence="8" type="ORF">GCM10009838_13130</name>
</gene>
<dbReference type="InterPro" id="IPR015421">
    <property type="entry name" value="PyrdxlP-dep_Trfase_major"/>
</dbReference>
<dbReference type="InterPro" id="IPR051446">
    <property type="entry name" value="HTH_trans_reg/aminotransferase"/>
</dbReference>
<dbReference type="Pfam" id="PF00392">
    <property type="entry name" value="GntR"/>
    <property type="match status" value="1"/>
</dbReference>
<dbReference type="PROSITE" id="PS50949">
    <property type="entry name" value="HTH_GNTR"/>
    <property type="match status" value="1"/>
</dbReference>
<dbReference type="InterPro" id="IPR036388">
    <property type="entry name" value="WH-like_DNA-bd_sf"/>
</dbReference>
<evidence type="ECO:0000259" key="7">
    <source>
        <dbReference type="PROSITE" id="PS50949"/>
    </source>
</evidence>
<organism evidence="8 9">
    <name type="scientific">Catenulispora subtropica</name>
    <dbReference type="NCBI Taxonomy" id="450798"/>
    <lineage>
        <taxon>Bacteria</taxon>
        <taxon>Bacillati</taxon>
        <taxon>Actinomycetota</taxon>
        <taxon>Actinomycetes</taxon>
        <taxon>Catenulisporales</taxon>
        <taxon>Catenulisporaceae</taxon>
        <taxon>Catenulispora</taxon>
    </lineage>
</organism>
<keyword evidence="5" id="KW-0804">Transcription</keyword>
<dbReference type="PRINTS" id="PR00035">
    <property type="entry name" value="HTHGNTR"/>
</dbReference>
<dbReference type="SUPFAM" id="SSF46785">
    <property type="entry name" value="Winged helix' DNA-binding domain"/>
    <property type="match status" value="1"/>
</dbReference>
<dbReference type="CDD" id="cd00609">
    <property type="entry name" value="AAT_like"/>
    <property type="match status" value="1"/>
</dbReference>
<evidence type="ECO:0000256" key="6">
    <source>
        <dbReference type="SAM" id="MobiDB-lite"/>
    </source>
</evidence>
<feature type="domain" description="HTH gntR-type" evidence="7">
    <location>
        <begin position="22"/>
        <end position="90"/>
    </location>
</feature>
<accession>A0ABP5C5W5</accession>
<keyword evidence="2" id="KW-0663">Pyridoxal phosphate</keyword>
<keyword evidence="8" id="KW-0808">Transferase</keyword>
<comment type="similarity">
    <text evidence="1">In the C-terminal section; belongs to the class-I pyridoxal-phosphate-dependent aminotransferase family.</text>
</comment>
<dbReference type="Gene3D" id="1.10.10.10">
    <property type="entry name" value="Winged helix-like DNA-binding domain superfamily/Winged helix DNA-binding domain"/>
    <property type="match status" value="1"/>
</dbReference>
<dbReference type="PANTHER" id="PTHR46577">
    <property type="entry name" value="HTH-TYPE TRANSCRIPTIONAL REGULATORY PROTEIN GABR"/>
    <property type="match status" value="1"/>
</dbReference>
<dbReference type="GO" id="GO:0008483">
    <property type="term" value="F:transaminase activity"/>
    <property type="evidence" value="ECO:0007669"/>
    <property type="project" value="UniProtKB-KW"/>
</dbReference>
<dbReference type="SUPFAM" id="SSF53383">
    <property type="entry name" value="PLP-dependent transferases"/>
    <property type="match status" value="1"/>
</dbReference>
<evidence type="ECO:0000256" key="4">
    <source>
        <dbReference type="ARBA" id="ARBA00023125"/>
    </source>
</evidence>
<protein>
    <submittedName>
        <fullName evidence="8">PLP-dependent aminotransferase family protein</fullName>
    </submittedName>
</protein>
<evidence type="ECO:0000313" key="8">
    <source>
        <dbReference type="EMBL" id="GAA1958392.1"/>
    </source>
</evidence>
<keyword evidence="8" id="KW-0032">Aminotransferase</keyword>
<evidence type="ECO:0000256" key="5">
    <source>
        <dbReference type="ARBA" id="ARBA00023163"/>
    </source>
</evidence>
<dbReference type="InterPro" id="IPR015424">
    <property type="entry name" value="PyrdxlP-dep_Trfase"/>
</dbReference>